<feature type="chain" id="PRO_5035808918" description="Ig-like domain-containing protein" evidence="7">
    <location>
        <begin position="23"/>
        <end position="280"/>
    </location>
</feature>
<evidence type="ECO:0000256" key="4">
    <source>
        <dbReference type="ARBA" id="ARBA00023180"/>
    </source>
</evidence>
<dbReference type="GO" id="GO:0016020">
    <property type="term" value="C:membrane"/>
    <property type="evidence" value="ECO:0007669"/>
    <property type="project" value="UniProtKB-SubCell"/>
</dbReference>
<dbReference type="InterPro" id="IPR013783">
    <property type="entry name" value="Ig-like_fold"/>
</dbReference>
<dbReference type="Pfam" id="PF13895">
    <property type="entry name" value="Ig_2"/>
    <property type="match status" value="1"/>
</dbReference>
<keyword evidence="10" id="KW-1185">Reference proteome</keyword>
<keyword evidence="2 7" id="KW-0732">Signal</keyword>
<evidence type="ECO:0000256" key="6">
    <source>
        <dbReference type="SAM" id="Phobius"/>
    </source>
</evidence>
<keyword evidence="6" id="KW-1133">Transmembrane helix</keyword>
<protein>
    <recommendedName>
        <fullName evidence="8">Ig-like domain-containing protein</fullName>
    </recommendedName>
</protein>
<dbReference type="InterPro" id="IPR036179">
    <property type="entry name" value="Ig-like_dom_sf"/>
</dbReference>
<evidence type="ECO:0000256" key="2">
    <source>
        <dbReference type="ARBA" id="ARBA00022729"/>
    </source>
</evidence>
<feature type="domain" description="Ig-like" evidence="8">
    <location>
        <begin position="115"/>
        <end position="204"/>
    </location>
</feature>
<name>A0A8T3DZR4_9TELE</name>
<evidence type="ECO:0000313" key="9">
    <source>
        <dbReference type="EMBL" id="KAI1901284.1"/>
    </source>
</evidence>
<evidence type="ECO:0000256" key="7">
    <source>
        <dbReference type="SAM" id="SignalP"/>
    </source>
</evidence>
<keyword evidence="3 6" id="KW-0472">Membrane</keyword>
<dbReference type="InterPro" id="IPR003599">
    <property type="entry name" value="Ig_sub"/>
</dbReference>
<dbReference type="Gene3D" id="2.60.40.10">
    <property type="entry name" value="Immunoglobulins"/>
    <property type="match status" value="2"/>
</dbReference>
<accession>A0A8T3DZR4</accession>
<comment type="caution">
    <text evidence="9">The sequence shown here is derived from an EMBL/GenBank/DDBJ whole genome shotgun (WGS) entry which is preliminary data.</text>
</comment>
<dbReference type="PROSITE" id="PS50835">
    <property type="entry name" value="IG_LIKE"/>
    <property type="match status" value="1"/>
</dbReference>
<dbReference type="SMART" id="SM00409">
    <property type="entry name" value="IG"/>
    <property type="match status" value="2"/>
</dbReference>
<evidence type="ECO:0000256" key="3">
    <source>
        <dbReference type="ARBA" id="ARBA00023136"/>
    </source>
</evidence>
<evidence type="ECO:0000313" key="10">
    <source>
        <dbReference type="Proteomes" id="UP000829720"/>
    </source>
</evidence>
<organism evidence="9 10">
    <name type="scientific">Albula goreensis</name>
    <dbReference type="NCBI Taxonomy" id="1534307"/>
    <lineage>
        <taxon>Eukaryota</taxon>
        <taxon>Metazoa</taxon>
        <taxon>Chordata</taxon>
        <taxon>Craniata</taxon>
        <taxon>Vertebrata</taxon>
        <taxon>Euteleostomi</taxon>
        <taxon>Actinopterygii</taxon>
        <taxon>Neopterygii</taxon>
        <taxon>Teleostei</taxon>
        <taxon>Albuliformes</taxon>
        <taxon>Albulidae</taxon>
        <taxon>Albula</taxon>
    </lineage>
</organism>
<evidence type="ECO:0000259" key="8">
    <source>
        <dbReference type="PROSITE" id="PS50835"/>
    </source>
</evidence>
<dbReference type="Proteomes" id="UP000829720">
    <property type="component" value="Unassembled WGS sequence"/>
</dbReference>
<dbReference type="AlphaFoldDB" id="A0A8T3DZR4"/>
<gene>
    <name evidence="9" type="ORF">AGOR_G00032730</name>
</gene>
<dbReference type="CDD" id="cd00096">
    <property type="entry name" value="Ig"/>
    <property type="match status" value="1"/>
</dbReference>
<dbReference type="OrthoDB" id="9835793at2759"/>
<dbReference type="SUPFAM" id="SSF48726">
    <property type="entry name" value="Immunoglobulin"/>
    <property type="match status" value="2"/>
</dbReference>
<proteinExistence type="predicted"/>
<dbReference type="PANTHER" id="PTHR12080:SF134">
    <property type="entry name" value="CD48 ANTIGEN"/>
    <property type="match status" value="1"/>
</dbReference>
<comment type="subcellular location">
    <subcellularLocation>
        <location evidence="1">Membrane</location>
    </subcellularLocation>
</comment>
<evidence type="ECO:0000256" key="5">
    <source>
        <dbReference type="SAM" id="MobiDB-lite"/>
    </source>
</evidence>
<sequence length="280" mass="30367">MQHNLLFLWPFLSLLQVCNVGGASSVLNGTVGESIVLPAGVHGTVQAKLLQWSENNKVIIQSAKKRVQVLDQRLEGRVTMSNETGDLTISSLREEDSGKYVFNGVGSPSSESILPKEVQLHVYERISKVQLDSQVKNSTNSSSCSVTLSCSVLGGSQVVLSWSRDGQRIAGAEKTITLTVSPSREELYSCTASNPVSSQTERVTVPPCQTHDIAPRPGLSVCELKAVLFSVGLVAMVSAVIAVNVRSVLQENQNQTRTRTRSRAEWKSQDSPTEEEEEGL</sequence>
<keyword evidence="6" id="KW-0812">Transmembrane</keyword>
<feature type="signal peptide" evidence="7">
    <location>
        <begin position="1"/>
        <end position="22"/>
    </location>
</feature>
<evidence type="ECO:0000256" key="1">
    <source>
        <dbReference type="ARBA" id="ARBA00004370"/>
    </source>
</evidence>
<dbReference type="PANTHER" id="PTHR12080">
    <property type="entry name" value="SIGNALING LYMPHOCYTIC ACTIVATION MOLECULE"/>
    <property type="match status" value="1"/>
</dbReference>
<reference evidence="9" key="1">
    <citation type="submission" date="2021-01" db="EMBL/GenBank/DDBJ databases">
        <authorList>
            <person name="Zahm M."/>
            <person name="Roques C."/>
            <person name="Cabau C."/>
            <person name="Klopp C."/>
            <person name="Donnadieu C."/>
            <person name="Jouanno E."/>
            <person name="Lampietro C."/>
            <person name="Louis A."/>
            <person name="Herpin A."/>
            <person name="Echchiki A."/>
            <person name="Berthelot C."/>
            <person name="Parey E."/>
            <person name="Roest-Crollius H."/>
            <person name="Braasch I."/>
            <person name="Postlethwait J."/>
            <person name="Bobe J."/>
            <person name="Montfort J."/>
            <person name="Bouchez O."/>
            <person name="Begum T."/>
            <person name="Mejri S."/>
            <person name="Adams A."/>
            <person name="Chen W.-J."/>
            <person name="Guiguen Y."/>
        </authorList>
    </citation>
    <scope>NUCLEOTIDE SEQUENCE</scope>
    <source>
        <tissue evidence="9">Blood</tissue>
    </source>
</reference>
<keyword evidence="4" id="KW-0325">Glycoprotein</keyword>
<dbReference type="InterPro" id="IPR007110">
    <property type="entry name" value="Ig-like_dom"/>
</dbReference>
<dbReference type="InterPro" id="IPR015631">
    <property type="entry name" value="CD2/SLAM_rcpt"/>
</dbReference>
<feature type="transmembrane region" description="Helical" evidence="6">
    <location>
        <begin position="226"/>
        <end position="249"/>
    </location>
</feature>
<feature type="region of interest" description="Disordered" evidence="5">
    <location>
        <begin position="252"/>
        <end position="280"/>
    </location>
</feature>
<dbReference type="EMBL" id="JAERUA010000003">
    <property type="protein sequence ID" value="KAI1901284.1"/>
    <property type="molecule type" value="Genomic_DNA"/>
</dbReference>